<dbReference type="PANTHER" id="PTHR10458:SF22">
    <property type="entry name" value="PEPTIDE DEFORMYLASE"/>
    <property type="match status" value="1"/>
</dbReference>
<dbReference type="HAMAP" id="MF_00163">
    <property type="entry name" value="Pep_deformylase"/>
    <property type="match status" value="1"/>
</dbReference>
<dbReference type="NCBIfam" id="TIGR00079">
    <property type="entry name" value="pept_deformyl"/>
    <property type="match status" value="1"/>
</dbReference>
<dbReference type="InterPro" id="IPR036821">
    <property type="entry name" value="Peptide_deformylase_sf"/>
</dbReference>
<name>A0A423PI69_9GAMM</name>
<keyword evidence="2" id="KW-0648">Protein biosynthesis</keyword>
<evidence type="ECO:0000256" key="1">
    <source>
        <dbReference type="ARBA" id="ARBA00010759"/>
    </source>
</evidence>
<organism evidence="3 4">
    <name type="scientific">Salinisphaera orenii YIM 95161</name>
    <dbReference type="NCBI Taxonomy" id="1051139"/>
    <lineage>
        <taxon>Bacteria</taxon>
        <taxon>Pseudomonadati</taxon>
        <taxon>Pseudomonadota</taxon>
        <taxon>Gammaproteobacteria</taxon>
        <taxon>Salinisphaerales</taxon>
        <taxon>Salinisphaeraceae</taxon>
        <taxon>Salinisphaera</taxon>
    </lineage>
</organism>
<evidence type="ECO:0000313" key="3">
    <source>
        <dbReference type="EMBL" id="ROO25297.1"/>
    </source>
</evidence>
<feature type="binding site" evidence="2">
    <location>
        <position position="91"/>
    </location>
    <ligand>
        <name>Fe cation</name>
        <dbReference type="ChEBI" id="CHEBI:24875"/>
    </ligand>
</feature>
<feature type="binding site" evidence="2">
    <location>
        <position position="133"/>
    </location>
    <ligand>
        <name>Fe cation</name>
        <dbReference type="ChEBI" id="CHEBI:24875"/>
    </ligand>
</feature>
<dbReference type="GO" id="GO:0046872">
    <property type="term" value="F:metal ion binding"/>
    <property type="evidence" value="ECO:0007669"/>
    <property type="project" value="UniProtKB-KW"/>
</dbReference>
<proteinExistence type="inferred from homology"/>
<dbReference type="AlphaFoldDB" id="A0A423PI69"/>
<comment type="caution">
    <text evidence="3">The sequence shown here is derived from an EMBL/GenBank/DDBJ whole genome shotgun (WGS) entry which is preliminary data.</text>
</comment>
<sequence>MAILEILHFPDPRLRETTEPVTQFDAALSAFVDDMFETMYDAPGVGLAATQVGDTRRVAVMDCSDDRSGRIVMCNPRILSQEAPEVVDEGCLSVPEHYDRVERYTWVRFAAQARDGEHFEMEAEGLLAQCVQHELAHLDGGLYIDKLSRLKRERIRRKLAKAARHAAEAGDA</sequence>
<comment type="cofactor">
    <cofactor evidence="2">
        <name>Fe(2+)</name>
        <dbReference type="ChEBI" id="CHEBI:29033"/>
    </cofactor>
    <text evidence="2">Binds 1 Fe(2+) ion.</text>
</comment>
<accession>A0A423PI69</accession>
<comment type="similarity">
    <text evidence="1 2">Belongs to the polypeptide deformylase family.</text>
</comment>
<dbReference type="Gene3D" id="3.90.45.10">
    <property type="entry name" value="Peptide deformylase"/>
    <property type="match status" value="1"/>
</dbReference>
<feature type="active site" evidence="2">
    <location>
        <position position="134"/>
    </location>
</feature>
<dbReference type="NCBIfam" id="NF001159">
    <property type="entry name" value="PRK00150.1-3"/>
    <property type="match status" value="1"/>
</dbReference>
<dbReference type="EMBL" id="AYKF01000115">
    <property type="protein sequence ID" value="ROO25297.1"/>
    <property type="molecule type" value="Genomic_DNA"/>
</dbReference>
<comment type="function">
    <text evidence="2">Removes the formyl group from the N-terminal Met of newly synthesized proteins. Requires at least a dipeptide for an efficient rate of reaction. N-terminal L-methionine is a prerequisite for activity but the enzyme has broad specificity at other positions.</text>
</comment>
<dbReference type="Pfam" id="PF01327">
    <property type="entry name" value="Pep_deformylase"/>
    <property type="match status" value="1"/>
</dbReference>
<dbReference type="PANTHER" id="PTHR10458">
    <property type="entry name" value="PEPTIDE DEFORMYLASE"/>
    <property type="match status" value="1"/>
</dbReference>
<evidence type="ECO:0000256" key="2">
    <source>
        <dbReference type="HAMAP-Rule" id="MF_00163"/>
    </source>
</evidence>
<keyword evidence="2" id="KW-0408">Iron</keyword>
<protein>
    <recommendedName>
        <fullName evidence="2">Peptide deformylase</fullName>
        <shortName evidence="2">PDF</shortName>
        <ecNumber evidence="2">3.5.1.88</ecNumber>
    </recommendedName>
    <alternativeName>
        <fullName evidence="2">Polypeptide deformylase</fullName>
    </alternativeName>
</protein>
<keyword evidence="2" id="KW-0479">Metal-binding</keyword>
<dbReference type="GO" id="GO:0042586">
    <property type="term" value="F:peptide deformylase activity"/>
    <property type="evidence" value="ECO:0007669"/>
    <property type="project" value="UniProtKB-UniRule"/>
</dbReference>
<gene>
    <name evidence="2" type="primary">def</name>
    <name evidence="3" type="ORF">SAHL_14560</name>
</gene>
<dbReference type="InterPro" id="IPR023635">
    <property type="entry name" value="Peptide_deformylase"/>
</dbReference>
<dbReference type="OrthoDB" id="9804313at2"/>
<evidence type="ECO:0000313" key="4">
    <source>
        <dbReference type="Proteomes" id="UP000285123"/>
    </source>
</evidence>
<dbReference type="GO" id="GO:0006412">
    <property type="term" value="P:translation"/>
    <property type="evidence" value="ECO:0007669"/>
    <property type="project" value="UniProtKB-UniRule"/>
</dbReference>
<dbReference type="PIRSF" id="PIRSF004749">
    <property type="entry name" value="Pep_def"/>
    <property type="match status" value="1"/>
</dbReference>
<dbReference type="PRINTS" id="PR01576">
    <property type="entry name" value="PDEFORMYLASE"/>
</dbReference>
<keyword evidence="2" id="KW-0378">Hydrolase</keyword>
<reference evidence="3 4" key="1">
    <citation type="submission" date="2013-10" db="EMBL/GenBank/DDBJ databases">
        <title>Salinisphaera halophila YIM 95161 Genome Sequencing.</title>
        <authorList>
            <person name="Lai Q."/>
            <person name="Li C."/>
            <person name="Shao Z."/>
        </authorList>
    </citation>
    <scope>NUCLEOTIDE SEQUENCE [LARGE SCALE GENOMIC DNA]</scope>
    <source>
        <strain evidence="3 4">YIM 95161</strain>
    </source>
</reference>
<feature type="binding site" evidence="2">
    <location>
        <position position="137"/>
    </location>
    <ligand>
        <name>Fe cation</name>
        <dbReference type="ChEBI" id="CHEBI:24875"/>
    </ligand>
</feature>
<comment type="catalytic activity">
    <reaction evidence="2">
        <text>N-terminal N-formyl-L-methionyl-[peptide] + H2O = N-terminal L-methionyl-[peptide] + formate</text>
        <dbReference type="Rhea" id="RHEA:24420"/>
        <dbReference type="Rhea" id="RHEA-COMP:10639"/>
        <dbReference type="Rhea" id="RHEA-COMP:10640"/>
        <dbReference type="ChEBI" id="CHEBI:15377"/>
        <dbReference type="ChEBI" id="CHEBI:15740"/>
        <dbReference type="ChEBI" id="CHEBI:49298"/>
        <dbReference type="ChEBI" id="CHEBI:64731"/>
        <dbReference type="EC" id="3.5.1.88"/>
    </reaction>
</comment>
<dbReference type="EC" id="3.5.1.88" evidence="2"/>
<dbReference type="Proteomes" id="UP000285123">
    <property type="component" value="Unassembled WGS sequence"/>
</dbReference>
<dbReference type="CDD" id="cd00487">
    <property type="entry name" value="Pep_deformylase"/>
    <property type="match status" value="1"/>
</dbReference>
<dbReference type="RefSeq" id="WP_123592131.1">
    <property type="nucleotide sequence ID" value="NZ_AYKF01000115.1"/>
</dbReference>
<dbReference type="SUPFAM" id="SSF56420">
    <property type="entry name" value="Peptide deformylase"/>
    <property type="match status" value="1"/>
</dbReference>